<dbReference type="RefSeq" id="WP_281242596.1">
    <property type="nucleotide sequence ID" value="NZ_FOCI01000013.1"/>
</dbReference>
<gene>
    <name evidence="1" type="ORF">SAMN04488003_11319</name>
</gene>
<evidence type="ECO:0000313" key="1">
    <source>
        <dbReference type="EMBL" id="SEN31228.1"/>
    </source>
</evidence>
<organism evidence="1 2">
    <name type="scientific">Loktanella fryxellensis</name>
    <dbReference type="NCBI Taxonomy" id="245187"/>
    <lineage>
        <taxon>Bacteria</taxon>
        <taxon>Pseudomonadati</taxon>
        <taxon>Pseudomonadota</taxon>
        <taxon>Alphaproteobacteria</taxon>
        <taxon>Rhodobacterales</taxon>
        <taxon>Roseobacteraceae</taxon>
        <taxon>Loktanella</taxon>
    </lineage>
</organism>
<dbReference type="EMBL" id="FOCI01000013">
    <property type="protein sequence ID" value="SEN31228.1"/>
    <property type="molecule type" value="Genomic_DNA"/>
</dbReference>
<dbReference type="AlphaFoldDB" id="A0A1H8FJG9"/>
<proteinExistence type="predicted"/>
<dbReference type="Proteomes" id="UP000199585">
    <property type="component" value="Unassembled WGS sequence"/>
</dbReference>
<sequence>MSNGIKIFSVLALMAVIAVSGSRGQAQLNPTATDAAGIAAIH</sequence>
<accession>A0A1H8FJG9</accession>
<dbReference type="STRING" id="245187.SAMN04488003_11319"/>
<reference evidence="1 2" key="1">
    <citation type="submission" date="2016-10" db="EMBL/GenBank/DDBJ databases">
        <authorList>
            <person name="de Groot N.N."/>
        </authorList>
    </citation>
    <scope>NUCLEOTIDE SEQUENCE [LARGE SCALE GENOMIC DNA]</scope>
    <source>
        <strain evidence="1 2">DSM 16213</strain>
    </source>
</reference>
<name>A0A1H8FJG9_9RHOB</name>
<evidence type="ECO:0000313" key="2">
    <source>
        <dbReference type="Proteomes" id="UP000199585"/>
    </source>
</evidence>
<keyword evidence="2" id="KW-1185">Reference proteome</keyword>
<protein>
    <submittedName>
        <fullName evidence="1">Uncharacterized protein</fullName>
    </submittedName>
</protein>